<keyword evidence="1" id="KW-1133">Transmembrane helix</keyword>
<keyword evidence="1" id="KW-0472">Membrane</keyword>
<dbReference type="Proteomes" id="UP000013047">
    <property type="component" value="Unassembled WGS sequence"/>
</dbReference>
<sequence>HGRTLFDRLRAASGHLGLAGARTTAGKATDAEAAREKLRLAAEGRPLLKLFQPVQRQFHLAVMEARCDTPGRPRIDPAKVESAGLVIRRLRRDAEGRELKQGWMRAADGVRGWARVEHAAAPLCPRHDPDATRRLARPSTGQPALDREIRAVLTTDDDALLSEAVVPMFVAPPDVCAAAGATLLYGLVPTTSSERAEGGASRLDDERFGPHSSAFQAHLAGPLRGLADRFPRAGEPLTPALAGLARSAPSADERGAMQRLLLLLRQLAVEFGAFEDGPEATALVAVLDGIGLPLADAAGKPAAGSVPAGSFLRAAARILLEGEDEDAAPAPAMPLGWPALDADTAGRLAEALSACLLQRFDALAGQAGRYDDPQAHYVLRAFVRLKPEGDCPARTVWSAYSPGFVIAPWFEGSGAPPVQVAMPDPSDREMLKKLKPNVAFTVPASMQHLLSGDPLELMEGRKPEGKGLDLGWICGFNIPVITICAFIVLNIFLSLFDLFLRWMMFIKVCIPFPKKGGGGE</sequence>
<keyword evidence="3" id="KW-1185">Reference proteome</keyword>
<proteinExistence type="predicted"/>
<feature type="transmembrane region" description="Helical" evidence="1">
    <location>
        <begin position="470"/>
        <end position="496"/>
    </location>
</feature>
<name>N6ZBQ8_9RHOO</name>
<evidence type="ECO:0000313" key="2">
    <source>
        <dbReference type="EMBL" id="ENO91763.1"/>
    </source>
</evidence>
<dbReference type="OrthoDB" id="136948at2"/>
<evidence type="ECO:0000313" key="3">
    <source>
        <dbReference type="Proteomes" id="UP000013047"/>
    </source>
</evidence>
<dbReference type="RefSeq" id="WP_004385252.1">
    <property type="nucleotide sequence ID" value="NZ_AMXF01000366.1"/>
</dbReference>
<comment type="caution">
    <text evidence="2">The sequence shown here is derived from an EMBL/GenBank/DDBJ whole genome shotgun (WGS) entry which is preliminary data.</text>
</comment>
<protein>
    <submittedName>
        <fullName evidence="2">Uncharacterized protein</fullName>
    </submittedName>
</protein>
<gene>
    <name evidence="2" type="ORF">C667_22354</name>
</gene>
<keyword evidence="1" id="KW-0812">Transmembrane</keyword>
<reference evidence="2 3" key="1">
    <citation type="submission" date="2012-09" db="EMBL/GenBank/DDBJ databases">
        <title>Draft Genome Sequences of 6 Strains from Genus Thauera.</title>
        <authorList>
            <person name="Liu B."/>
            <person name="Shapleigh J.P."/>
            <person name="Frostegard A.H."/>
        </authorList>
    </citation>
    <scope>NUCLEOTIDE SEQUENCE [LARGE SCALE GENOMIC DNA]</scope>
    <source>
        <strain evidence="2 3">B4P</strain>
    </source>
</reference>
<dbReference type="AlphaFoldDB" id="N6ZBQ8"/>
<organism evidence="2 3">
    <name type="scientific">Thauera phenylacetica B4P</name>
    <dbReference type="NCBI Taxonomy" id="1234382"/>
    <lineage>
        <taxon>Bacteria</taxon>
        <taxon>Pseudomonadati</taxon>
        <taxon>Pseudomonadota</taxon>
        <taxon>Betaproteobacteria</taxon>
        <taxon>Rhodocyclales</taxon>
        <taxon>Zoogloeaceae</taxon>
        <taxon>Thauera</taxon>
    </lineage>
</organism>
<feature type="non-terminal residue" evidence="2">
    <location>
        <position position="1"/>
    </location>
</feature>
<dbReference type="EMBL" id="AMXF01000366">
    <property type="protein sequence ID" value="ENO91763.1"/>
    <property type="molecule type" value="Genomic_DNA"/>
</dbReference>
<accession>N6ZBQ8</accession>
<evidence type="ECO:0000256" key="1">
    <source>
        <dbReference type="SAM" id="Phobius"/>
    </source>
</evidence>